<reference evidence="1 2" key="1">
    <citation type="submission" date="2016-07" db="EMBL/GenBank/DDBJ databases">
        <title>Pervasive Adenine N6-methylation of Active Genes in Fungi.</title>
        <authorList>
            <consortium name="DOE Joint Genome Institute"/>
            <person name="Mondo S.J."/>
            <person name="Dannebaum R.O."/>
            <person name="Kuo R.C."/>
            <person name="Labutti K."/>
            <person name="Haridas S."/>
            <person name="Kuo A."/>
            <person name="Salamov A."/>
            <person name="Ahrendt S.R."/>
            <person name="Lipzen A."/>
            <person name="Sullivan W."/>
            <person name="Andreopoulos W.B."/>
            <person name="Clum A."/>
            <person name="Lindquist E."/>
            <person name="Daum C."/>
            <person name="Ramamoorthy G.K."/>
            <person name="Gryganskyi A."/>
            <person name="Culley D."/>
            <person name="Magnuson J.K."/>
            <person name="James T.Y."/>
            <person name="O'Malley M.A."/>
            <person name="Stajich J.E."/>
            <person name="Spatafora J.W."/>
            <person name="Visel A."/>
            <person name="Grigoriev I.V."/>
        </authorList>
    </citation>
    <scope>NUCLEOTIDE SEQUENCE [LARGE SCALE GENOMIC DNA]</scope>
    <source>
        <strain evidence="1 2">12-1054</strain>
    </source>
</reference>
<keyword evidence="2" id="KW-1185">Reference proteome</keyword>
<name>A0A1Y2FIG7_PROLT</name>
<dbReference type="RefSeq" id="XP_040726057.1">
    <property type="nucleotide sequence ID" value="XM_040866806.1"/>
</dbReference>
<evidence type="ECO:0000313" key="2">
    <source>
        <dbReference type="Proteomes" id="UP000193685"/>
    </source>
</evidence>
<protein>
    <submittedName>
        <fullName evidence="1">Uncharacterized protein</fullName>
    </submittedName>
</protein>
<dbReference type="EMBL" id="MCFI01000007">
    <property type="protein sequence ID" value="ORY83762.1"/>
    <property type="molecule type" value="Genomic_DNA"/>
</dbReference>
<dbReference type="Proteomes" id="UP000193685">
    <property type="component" value="Unassembled WGS sequence"/>
</dbReference>
<gene>
    <name evidence="1" type="ORF">BCR37DRAFT_277461</name>
</gene>
<dbReference type="GeneID" id="63783405"/>
<evidence type="ECO:0000313" key="1">
    <source>
        <dbReference type="EMBL" id="ORY83762.1"/>
    </source>
</evidence>
<sequence length="302" mass="33176">MSRRRHTISQAICTLLSSNSFGVSRQCLFVRSDKNQITVALFLMSSHHPVIPDGLVSPENRPVTPANDQAAPMQRLTPDMQAAVQAAVQQYLLEQQTPSFATPSRVVRAPPLPVEPESHDHIWSMVPIIGLPIPGNPSYFGCVQPDKATLRLAIDTLSKSPLKKYGSNWYDFIRQAIYAIKNSGTSPLVLLPVSTTADFLAACGDDAVLVSLHTLWHCIITQLAVSAYGVETAETVYACLELVRGHYAPDAFLERWLNKQRSSIHDTPAGRNDLTTTTVNSISVQDNIHNVVNTTTTRSVYS</sequence>
<comment type="caution">
    <text evidence="1">The sequence shown here is derived from an EMBL/GenBank/DDBJ whole genome shotgun (WGS) entry which is preliminary data.</text>
</comment>
<dbReference type="AlphaFoldDB" id="A0A1Y2FIG7"/>
<proteinExistence type="predicted"/>
<organism evidence="1 2">
    <name type="scientific">Protomyces lactucae-debilis</name>
    <dbReference type="NCBI Taxonomy" id="2754530"/>
    <lineage>
        <taxon>Eukaryota</taxon>
        <taxon>Fungi</taxon>
        <taxon>Dikarya</taxon>
        <taxon>Ascomycota</taxon>
        <taxon>Taphrinomycotina</taxon>
        <taxon>Taphrinomycetes</taxon>
        <taxon>Taphrinales</taxon>
        <taxon>Protomycetaceae</taxon>
        <taxon>Protomyces</taxon>
    </lineage>
</organism>
<accession>A0A1Y2FIG7</accession>